<evidence type="ECO:0000256" key="2">
    <source>
        <dbReference type="ARBA" id="ARBA00007254"/>
    </source>
</evidence>
<comment type="function">
    <text evidence="10">Channel that opens in response to stretch forces in the membrane lipid bilayer. May participate in the regulation of osmotic pressure changes within the cell.</text>
</comment>
<organism evidence="11 12">
    <name type="scientific">Pediococcus acidilactici</name>
    <dbReference type="NCBI Taxonomy" id="1254"/>
    <lineage>
        <taxon>Bacteria</taxon>
        <taxon>Bacillati</taxon>
        <taxon>Bacillota</taxon>
        <taxon>Bacilli</taxon>
        <taxon>Lactobacillales</taxon>
        <taxon>Lactobacillaceae</taxon>
        <taxon>Pediococcus</taxon>
        <taxon>Pediococcus acidilactici group</taxon>
    </lineage>
</organism>
<evidence type="ECO:0000313" key="11">
    <source>
        <dbReference type="EMBL" id="MDV2620958.1"/>
    </source>
</evidence>
<proteinExistence type="inferred from homology"/>
<dbReference type="InterPro" id="IPR019823">
    <property type="entry name" value="Mechanosensitive_channel_CS"/>
</dbReference>
<comment type="subcellular location">
    <subcellularLocation>
        <location evidence="1 10">Cell membrane</location>
        <topology evidence="1 10">Multi-pass membrane protein</topology>
    </subcellularLocation>
</comment>
<dbReference type="Proteomes" id="UP001280897">
    <property type="component" value="Unassembled WGS sequence"/>
</dbReference>
<evidence type="ECO:0000256" key="4">
    <source>
        <dbReference type="ARBA" id="ARBA00022475"/>
    </source>
</evidence>
<dbReference type="PROSITE" id="PS01327">
    <property type="entry name" value="MSCL"/>
    <property type="match status" value="1"/>
</dbReference>
<sequence>MLKEFKEFVSRGNVLDLAVGVIIGGAFTSIVKALVNYLINPLIGLFVGGIDFSDWSFKVAGATFKFGSFINAVINFLIIAFVVFIIVKTVNKFVPKKAAEEENTDEVDNSEIYLKEIRDALVKDPDLLEQVREQSSSSEK</sequence>
<dbReference type="Gene3D" id="1.10.1200.120">
    <property type="entry name" value="Large-conductance mechanosensitive channel, MscL, domain 1"/>
    <property type="match status" value="1"/>
</dbReference>
<dbReference type="GeneID" id="57366842"/>
<reference evidence="11" key="1">
    <citation type="journal article" date="2023" name="PeerJ">
        <title>Selection and evaluation of lactic acid bacteria from chicken feces in Thailand as potential probiotics.</title>
        <authorList>
            <person name="Khurajog B."/>
            <person name="Disastra Y."/>
            <person name="Lawwyne L.D."/>
            <person name="Sirichokchatchawan W."/>
            <person name="Niyomtham W."/>
            <person name="Yindee J."/>
            <person name="Hampson D.J."/>
            <person name="Prapasarakul N."/>
        </authorList>
    </citation>
    <scope>NUCLEOTIDE SEQUENCE</scope>
    <source>
        <strain evidence="11">BF9</strain>
    </source>
</reference>
<evidence type="ECO:0000256" key="1">
    <source>
        <dbReference type="ARBA" id="ARBA00004651"/>
    </source>
</evidence>
<keyword evidence="3 10" id="KW-0813">Transport</keyword>
<dbReference type="InterPro" id="IPR036019">
    <property type="entry name" value="MscL_channel"/>
</dbReference>
<keyword evidence="6 10" id="KW-1133">Transmembrane helix</keyword>
<name>A0AAW8YGQ3_PEDAC</name>
<dbReference type="EMBL" id="JAWJAV010000002">
    <property type="protein sequence ID" value="MDV2620958.1"/>
    <property type="molecule type" value="Genomic_DNA"/>
</dbReference>
<protein>
    <recommendedName>
        <fullName evidence="10">Large-conductance mechanosensitive channel</fullName>
    </recommendedName>
</protein>
<dbReference type="InterPro" id="IPR001185">
    <property type="entry name" value="MS_channel"/>
</dbReference>
<dbReference type="GO" id="GO:0008381">
    <property type="term" value="F:mechanosensitive monoatomic ion channel activity"/>
    <property type="evidence" value="ECO:0007669"/>
    <property type="project" value="UniProtKB-UniRule"/>
</dbReference>
<evidence type="ECO:0000313" key="12">
    <source>
        <dbReference type="Proteomes" id="UP001280897"/>
    </source>
</evidence>
<keyword evidence="9 10" id="KW-0407">Ion channel</keyword>
<comment type="subunit">
    <text evidence="10">Homopentamer.</text>
</comment>
<dbReference type="RefSeq" id="WP_008841488.1">
    <property type="nucleotide sequence ID" value="NZ_CP050079.1"/>
</dbReference>
<dbReference type="HAMAP" id="MF_00115">
    <property type="entry name" value="MscL"/>
    <property type="match status" value="1"/>
</dbReference>
<dbReference type="InterPro" id="IPR037673">
    <property type="entry name" value="MSC/AndL"/>
</dbReference>
<dbReference type="PRINTS" id="PR01264">
    <property type="entry name" value="MECHCHANNEL"/>
</dbReference>
<evidence type="ECO:0000256" key="9">
    <source>
        <dbReference type="ARBA" id="ARBA00023303"/>
    </source>
</evidence>
<evidence type="ECO:0000256" key="10">
    <source>
        <dbReference type="HAMAP-Rule" id="MF_00115"/>
    </source>
</evidence>
<dbReference type="PANTHER" id="PTHR30266">
    <property type="entry name" value="MECHANOSENSITIVE CHANNEL MSCL"/>
    <property type="match status" value="1"/>
</dbReference>
<comment type="caution">
    <text evidence="11">The sequence shown here is derived from an EMBL/GenBank/DDBJ whole genome shotgun (WGS) entry which is preliminary data.</text>
</comment>
<evidence type="ECO:0000256" key="6">
    <source>
        <dbReference type="ARBA" id="ARBA00022989"/>
    </source>
</evidence>
<dbReference type="AlphaFoldDB" id="A0AAW8YGQ3"/>
<dbReference type="GO" id="GO:0005886">
    <property type="term" value="C:plasma membrane"/>
    <property type="evidence" value="ECO:0007669"/>
    <property type="project" value="UniProtKB-SubCell"/>
</dbReference>
<reference evidence="11" key="2">
    <citation type="submission" date="2023-10" db="EMBL/GenBank/DDBJ databases">
        <authorList>
            <person name="Khurajog B."/>
        </authorList>
    </citation>
    <scope>NUCLEOTIDE SEQUENCE</scope>
    <source>
        <strain evidence="11">BF9</strain>
    </source>
</reference>
<keyword evidence="5 10" id="KW-0812">Transmembrane</keyword>
<keyword evidence="4 10" id="KW-1003">Cell membrane</keyword>
<accession>A0AAW8YGQ3</accession>
<dbReference type="Pfam" id="PF01741">
    <property type="entry name" value="MscL"/>
    <property type="match status" value="1"/>
</dbReference>
<comment type="similarity">
    <text evidence="2 10">Belongs to the MscL family.</text>
</comment>
<evidence type="ECO:0000256" key="3">
    <source>
        <dbReference type="ARBA" id="ARBA00022448"/>
    </source>
</evidence>
<dbReference type="NCBIfam" id="TIGR00220">
    <property type="entry name" value="mscL"/>
    <property type="match status" value="1"/>
</dbReference>
<gene>
    <name evidence="10 11" type="primary">mscL</name>
    <name evidence="11" type="ORF">R0G89_04330</name>
</gene>
<dbReference type="NCBIfam" id="NF001842">
    <property type="entry name" value="PRK00567.1-3"/>
    <property type="match status" value="1"/>
</dbReference>
<dbReference type="SUPFAM" id="SSF81330">
    <property type="entry name" value="Gated mechanosensitive channel"/>
    <property type="match status" value="1"/>
</dbReference>
<keyword evidence="8 10" id="KW-0472">Membrane</keyword>
<evidence type="ECO:0000256" key="5">
    <source>
        <dbReference type="ARBA" id="ARBA00022692"/>
    </source>
</evidence>
<dbReference type="PANTHER" id="PTHR30266:SF2">
    <property type="entry name" value="LARGE-CONDUCTANCE MECHANOSENSITIVE CHANNEL"/>
    <property type="match status" value="1"/>
</dbReference>
<evidence type="ECO:0000256" key="8">
    <source>
        <dbReference type="ARBA" id="ARBA00023136"/>
    </source>
</evidence>
<evidence type="ECO:0000256" key="7">
    <source>
        <dbReference type="ARBA" id="ARBA00023065"/>
    </source>
</evidence>
<feature type="transmembrane region" description="Helical" evidence="10">
    <location>
        <begin position="12"/>
        <end position="31"/>
    </location>
</feature>
<keyword evidence="7 10" id="KW-0406">Ion transport</keyword>
<feature type="transmembrane region" description="Helical" evidence="10">
    <location>
        <begin position="69"/>
        <end position="87"/>
    </location>
</feature>